<evidence type="ECO:0000256" key="11">
    <source>
        <dbReference type="PROSITE-ProRule" id="PRU00278"/>
    </source>
</evidence>
<feature type="transmembrane region" description="Helical" evidence="12">
    <location>
        <begin position="12"/>
        <end position="29"/>
    </location>
</feature>
<keyword evidence="6 12" id="KW-0472">Membrane</keyword>
<feature type="domain" description="PpiC" evidence="13">
    <location>
        <begin position="268"/>
        <end position="371"/>
    </location>
</feature>
<name>A0A927ILZ7_9BURK</name>
<keyword evidence="11" id="KW-0697">Rotamase</keyword>
<evidence type="ECO:0000256" key="9">
    <source>
        <dbReference type="ARBA" id="ARBA00040743"/>
    </source>
</evidence>
<dbReference type="InterPro" id="IPR000297">
    <property type="entry name" value="PPIase_PpiC"/>
</dbReference>
<evidence type="ECO:0000256" key="2">
    <source>
        <dbReference type="ARBA" id="ARBA00022475"/>
    </source>
</evidence>
<dbReference type="PROSITE" id="PS50198">
    <property type="entry name" value="PPIC_PPIASE_2"/>
    <property type="match status" value="1"/>
</dbReference>
<evidence type="ECO:0000256" key="4">
    <source>
        <dbReference type="ARBA" id="ARBA00022692"/>
    </source>
</evidence>
<evidence type="ECO:0000256" key="5">
    <source>
        <dbReference type="ARBA" id="ARBA00022989"/>
    </source>
</evidence>
<dbReference type="Proteomes" id="UP000647424">
    <property type="component" value="Unassembled WGS sequence"/>
</dbReference>
<comment type="subcellular location">
    <subcellularLocation>
        <location evidence="1">Cell inner membrane</location>
        <topology evidence="1">Single-pass type II membrane protein</topology>
        <orientation evidence="1">Periplasmic side</orientation>
    </subcellularLocation>
</comment>
<dbReference type="EMBL" id="JACYFT010000002">
    <property type="protein sequence ID" value="MBD8051233.1"/>
    <property type="molecule type" value="Genomic_DNA"/>
</dbReference>
<dbReference type="Gene3D" id="1.10.4030.10">
    <property type="entry name" value="Porin chaperone SurA, peptide-binding domain"/>
    <property type="match status" value="1"/>
</dbReference>
<comment type="caution">
    <text evidence="14">The sequence shown here is derived from an EMBL/GenBank/DDBJ whole genome shotgun (WGS) entry which is preliminary data.</text>
</comment>
<evidence type="ECO:0000259" key="13">
    <source>
        <dbReference type="PROSITE" id="PS50198"/>
    </source>
</evidence>
<protein>
    <recommendedName>
        <fullName evidence="9">Periplasmic chaperone PpiD</fullName>
    </recommendedName>
    <alternativeName>
        <fullName evidence="10">Periplasmic folding chaperone</fullName>
    </alternativeName>
</protein>
<evidence type="ECO:0000256" key="8">
    <source>
        <dbReference type="ARBA" id="ARBA00038408"/>
    </source>
</evidence>
<dbReference type="SUPFAM" id="SSF54534">
    <property type="entry name" value="FKBP-like"/>
    <property type="match status" value="1"/>
</dbReference>
<accession>A0A927ILZ7</accession>
<evidence type="ECO:0000256" key="12">
    <source>
        <dbReference type="SAM" id="Phobius"/>
    </source>
</evidence>
<dbReference type="AlphaFoldDB" id="A0A927ILZ7"/>
<keyword evidence="11" id="KW-0413">Isomerase</keyword>
<sequence>MFDTVRNNSKIMMGLLFLLIIPSFVMFGIEGYSRFNDRGAAVARVDGQKITQAEWDEAHKREVDRIRAQMPNVDPKLLDSADARMATLDRLVNERVMAVAAQKQLLVTSDVRLARELQQNPSIAGLRGADGKLDMERYRQLVASQGMTPEMFENQVRADLSSRQVISPIQASVFATQPQTEAALQAYLQRREIQVQRYAAADFASKVKATDDELNAFYKAHTERFRSLESADVEYLVLDVNSLTSSIQLPEQDVKSYYEQNVQRLSGQEQRRASHVLITAAKDVPAAERKQARTKADELLAQLRKSPKSFAEVARKHSQDPGSAAKGGDLEFFGRGAMVKPFEDAVFAMKEGEISDVVESDFGFHIIQLTAIKAPKAPSFESMRPQLEADLRKQQAQRKFAELADSFTNGVYEQSDSLKPVADKLKLTVQQAKGVTRMPGSVPALAHPKLLQALFSDDAISKRRNTEAVEVAPNTLVSARINNYHAAAVRPFDDVKDDVKRQFVTDKSAELARAQGAAQLAAWKDQPAQAQVGAAVVVSRDQPQAQPQALLDAALRADPAKLPAVIGVDLGTQGYAVVRVNKIVPREALEPQKAEQTRQQFAQLWGQAEAQAYLAALKAQFKAEITTSASGSKTASPDGK</sequence>
<comment type="similarity">
    <text evidence="8">Belongs to the PpiD chaperone family.</text>
</comment>
<keyword evidence="3" id="KW-0997">Cell inner membrane</keyword>
<organism evidence="14 15">
    <name type="scientific">Limnohabitans radicicola</name>
    <dbReference type="NCBI Taxonomy" id="2771427"/>
    <lineage>
        <taxon>Bacteria</taxon>
        <taxon>Pseudomonadati</taxon>
        <taxon>Pseudomonadota</taxon>
        <taxon>Betaproteobacteria</taxon>
        <taxon>Burkholderiales</taxon>
        <taxon>Comamonadaceae</taxon>
        <taxon>Limnohabitans</taxon>
    </lineage>
</organism>
<keyword evidence="2" id="KW-1003">Cell membrane</keyword>
<dbReference type="GO" id="GO:0003755">
    <property type="term" value="F:peptidyl-prolyl cis-trans isomerase activity"/>
    <property type="evidence" value="ECO:0007669"/>
    <property type="project" value="UniProtKB-KW"/>
</dbReference>
<dbReference type="Pfam" id="PF13616">
    <property type="entry name" value="Rotamase_3"/>
    <property type="match status" value="1"/>
</dbReference>
<dbReference type="Pfam" id="PF13624">
    <property type="entry name" value="SurA_N_3"/>
    <property type="match status" value="1"/>
</dbReference>
<dbReference type="PANTHER" id="PTHR47529">
    <property type="entry name" value="PEPTIDYL-PROLYL CIS-TRANS ISOMERASE D"/>
    <property type="match status" value="1"/>
</dbReference>
<evidence type="ECO:0000256" key="7">
    <source>
        <dbReference type="ARBA" id="ARBA00023186"/>
    </source>
</evidence>
<dbReference type="SUPFAM" id="SSF109998">
    <property type="entry name" value="Triger factor/SurA peptide-binding domain-like"/>
    <property type="match status" value="1"/>
</dbReference>
<evidence type="ECO:0000256" key="6">
    <source>
        <dbReference type="ARBA" id="ARBA00023136"/>
    </source>
</evidence>
<keyword evidence="15" id="KW-1185">Reference proteome</keyword>
<dbReference type="PANTHER" id="PTHR47529:SF1">
    <property type="entry name" value="PERIPLASMIC CHAPERONE PPID"/>
    <property type="match status" value="1"/>
</dbReference>
<dbReference type="GO" id="GO:0005886">
    <property type="term" value="C:plasma membrane"/>
    <property type="evidence" value="ECO:0007669"/>
    <property type="project" value="UniProtKB-SubCell"/>
</dbReference>
<dbReference type="InterPro" id="IPR046357">
    <property type="entry name" value="PPIase_dom_sf"/>
</dbReference>
<dbReference type="Gene3D" id="3.10.50.40">
    <property type="match status" value="1"/>
</dbReference>
<dbReference type="InterPro" id="IPR027304">
    <property type="entry name" value="Trigger_fact/SurA_dom_sf"/>
</dbReference>
<keyword evidence="4 12" id="KW-0812">Transmembrane</keyword>
<dbReference type="RefSeq" id="WP_191819682.1">
    <property type="nucleotide sequence ID" value="NZ_JACYFT010000002.1"/>
</dbReference>
<reference evidence="14" key="1">
    <citation type="submission" date="2020-09" db="EMBL/GenBank/DDBJ databases">
        <title>Genome seq and assembly of Limnohabitants sp.</title>
        <authorList>
            <person name="Chhetri G."/>
        </authorList>
    </citation>
    <scope>NUCLEOTIDE SEQUENCE</scope>
    <source>
        <strain evidence="14">JUR4</strain>
    </source>
</reference>
<gene>
    <name evidence="14" type="ORF">IC609_11800</name>
</gene>
<evidence type="ECO:0000256" key="1">
    <source>
        <dbReference type="ARBA" id="ARBA00004382"/>
    </source>
</evidence>
<dbReference type="InterPro" id="IPR052029">
    <property type="entry name" value="PpiD_chaperone"/>
</dbReference>
<evidence type="ECO:0000313" key="15">
    <source>
        <dbReference type="Proteomes" id="UP000647424"/>
    </source>
</evidence>
<evidence type="ECO:0000256" key="3">
    <source>
        <dbReference type="ARBA" id="ARBA00022519"/>
    </source>
</evidence>
<evidence type="ECO:0000313" key="14">
    <source>
        <dbReference type="EMBL" id="MBD8051233.1"/>
    </source>
</evidence>
<keyword evidence="7" id="KW-0143">Chaperone</keyword>
<proteinExistence type="inferred from homology"/>
<keyword evidence="5 12" id="KW-1133">Transmembrane helix</keyword>
<evidence type="ECO:0000256" key="10">
    <source>
        <dbReference type="ARBA" id="ARBA00042775"/>
    </source>
</evidence>